<proteinExistence type="inferred from homology"/>
<keyword evidence="7" id="KW-0520">NAD</keyword>
<dbReference type="Pfam" id="PF02153">
    <property type="entry name" value="PDH_N"/>
    <property type="match status" value="1"/>
</dbReference>
<dbReference type="PANTHER" id="PTHR21363:SF0">
    <property type="entry name" value="PREPHENATE DEHYDROGENASE [NADP(+)]"/>
    <property type="match status" value="1"/>
</dbReference>
<sequence>MAPRGIPEPVLIRGTGLLGTSIGLGLRSAGADVYLSDPSPSAQAVAVDIGAGQAFPGDLTASSAASAAVEAGSADGTTTGAETAPVPGVVVVAAPPDVAGRVVIDSLVRFPGAVVLDIASVKGAIRREVDAAVVGGHLTPAQAARYVGTHPMAGRERSGPVAARGALFTAAPWVVCAKGDTSAEAVSVAEEIARVLGATVHRMSAEDHDASVALISHLPQIAASLVSSRLQETPAQSLALSGNGLRDTTRIAASDPQLWVQILAANAPDILEILYGVREDLDRLIATMEEPTAPGARLDIAQLIAEGNAGHARIPGKHGAPPQAFAVVTVIVDDTPGQISAVLQDVGKAGVNVEDLRMDHSAGHEVGMLEISVLPGRKQDLTDALTAQGWKVV</sequence>
<evidence type="ECO:0000256" key="7">
    <source>
        <dbReference type="ARBA" id="ARBA00023027"/>
    </source>
</evidence>
<gene>
    <name evidence="12" type="ORF">GCM10010977_23560</name>
</gene>
<dbReference type="InterPro" id="IPR036291">
    <property type="entry name" value="NAD(P)-bd_dom_sf"/>
</dbReference>
<evidence type="ECO:0000313" key="13">
    <source>
        <dbReference type="Proteomes" id="UP000642509"/>
    </source>
</evidence>
<dbReference type="InterPro" id="IPR046826">
    <property type="entry name" value="PDH_N"/>
</dbReference>
<dbReference type="InterPro" id="IPR045865">
    <property type="entry name" value="ACT-like_dom_sf"/>
</dbReference>
<name>A0ABQ2M5D5_9MICC</name>
<evidence type="ECO:0000313" key="12">
    <source>
        <dbReference type="EMBL" id="GGO47086.1"/>
    </source>
</evidence>
<comment type="caution">
    <text evidence="12">The sequence shown here is derived from an EMBL/GenBank/DDBJ whole genome shotgun (WGS) entry which is preliminary data.</text>
</comment>
<dbReference type="RefSeq" id="WP_188806329.1">
    <property type="nucleotide sequence ID" value="NZ_BAAAOU010000009.1"/>
</dbReference>
<dbReference type="Gene3D" id="3.30.70.260">
    <property type="match status" value="1"/>
</dbReference>
<keyword evidence="6" id="KW-0560">Oxidoreductase</keyword>
<feature type="domain" description="Prephenate/arogenate dehydrogenase" evidence="10">
    <location>
        <begin position="8"/>
        <end position="322"/>
    </location>
</feature>
<dbReference type="EMBL" id="BMLQ01000006">
    <property type="protein sequence ID" value="GGO47086.1"/>
    <property type="molecule type" value="Genomic_DNA"/>
</dbReference>
<dbReference type="Gene3D" id="1.10.3660.10">
    <property type="entry name" value="6-phosphogluconate dehydrogenase C-terminal like domain"/>
    <property type="match status" value="1"/>
</dbReference>
<reference evidence="13" key="1">
    <citation type="journal article" date="2019" name="Int. J. Syst. Evol. Microbiol.">
        <title>The Global Catalogue of Microorganisms (GCM) 10K type strain sequencing project: providing services to taxonomists for standard genome sequencing and annotation.</title>
        <authorList>
            <consortium name="The Broad Institute Genomics Platform"/>
            <consortium name="The Broad Institute Genome Sequencing Center for Infectious Disease"/>
            <person name="Wu L."/>
            <person name="Ma J."/>
        </authorList>
    </citation>
    <scope>NUCLEOTIDE SEQUENCE [LARGE SCALE GENOMIC DNA]</scope>
    <source>
        <strain evidence="13">CGMCC 1.7064</strain>
    </source>
</reference>
<dbReference type="InterPro" id="IPR002912">
    <property type="entry name" value="ACT_dom"/>
</dbReference>
<dbReference type="PROSITE" id="PS51671">
    <property type="entry name" value="ACT"/>
    <property type="match status" value="1"/>
</dbReference>
<comment type="catalytic activity">
    <reaction evidence="9">
        <text>prephenate + NAD(+) = 3-(4-hydroxyphenyl)pyruvate + CO2 + NADH</text>
        <dbReference type="Rhea" id="RHEA:13869"/>
        <dbReference type="ChEBI" id="CHEBI:16526"/>
        <dbReference type="ChEBI" id="CHEBI:29934"/>
        <dbReference type="ChEBI" id="CHEBI:36242"/>
        <dbReference type="ChEBI" id="CHEBI:57540"/>
        <dbReference type="ChEBI" id="CHEBI:57945"/>
        <dbReference type="EC" id="1.3.1.12"/>
    </reaction>
</comment>
<dbReference type="SUPFAM" id="SSF48179">
    <property type="entry name" value="6-phosphogluconate dehydrogenase C-terminal domain-like"/>
    <property type="match status" value="1"/>
</dbReference>
<dbReference type="PROSITE" id="PS51176">
    <property type="entry name" value="PDH_ADH"/>
    <property type="match status" value="1"/>
</dbReference>
<keyword evidence="8" id="KW-0028">Amino-acid biosynthesis</keyword>
<evidence type="ECO:0000256" key="6">
    <source>
        <dbReference type="ARBA" id="ARBA00023002"/>
    </source>
</evidence>
<dbReference type="InterPro" id="IPR046825">
    <property type="entry name" value="PDH_C"/>
</dbReference>
<dbReference type="Pfam" id="PF20463">
    <property type="entry name" value="PDH_C"/>
    <property type="match status" value="1"/>
</dbReference>
<comment type="pathway">
    <text evidence="1">Amino-acid biosynthesis; L-tyrosine biosynthesis; (4-hydroxyphenyl)pyruvate from prephenate (NAD(+) route): step 1/1.</text>
</comment>
<dbReference type="InterPro" id="IPR050812">
    <property type="entry name" value="Preph/Arog_dehydrog"/>
</dbReference>
<dbReference type="Gene3D" id="3.40.50.720">
    <property type="entry name" value="NAD(P)-binding Rossmann-like Domain"/>
    <property type="match status" value="1"/>
</dbReference>
<evidence type="ECO:0000256" key="5">
    <source>
        <dbReference type="ARBA" id="ARBA00022498"/>
    </source>
</evidence>
<dbReference type="PANTHER" id="PTHR21363">
    <property type="entry name" value="PREPHENATE DEHYDROGENASE"/>
    <property type="match status" value="1"/>
</dbReference>
<evidence type="ECO:0000259" key="10">
    <source>
        <dbReference type="PROSITE" id="PS51176"/>
    </source>
</evidence>
<keyword evidence="13" id="KW-1185">Reference proteome</keyword>
<accession>A0ABQ2M5D5</accession>
<dbReference type="NCBIfam" id="NF005111">
    <property type="entry name" value="PRK06545.2-3"/>
    <property type="match status" value="1"/>
</dbReference>
<evidence type="ECO:0000259" key="11">
    <source>
        <dbReference type="PROSITE" id="PS51671"/>
    </source>
</evidence>
<keyword evidence="5" id="KW-0827">Tyrosine biosynthesis</keyword>
<dbReference type="SUPFAM" id="SSF55021">
    <property type="entry name" value="ACT-like"/>
    <property type="match status" value="1"/>
</dbReference>
<evidence type="ECO:0000256" key="8">
    <source>
        <dbReference type="ARBA" id="ARBA00023141"/>
    </source>
</evidence>
<dbReference type="InterPro" id="IPR003099">
    <property type="entry name" value="Prephen_DH"/>
</dbReference>
<dbReference type="Proteomes" id="UP000642509">
    <property type="component" value="Unassembled WGS sequence"/>
</dbReference>
<dbReference type="SUPFAM" id="SSF51735">
    <property type="entry name" value="NAD(P)-binding Rossmann-fold domains"/>
    <property type="match status" value="1"/>
</dbReference>
<evidence type="ECO:0000256" key="2">
    <source>
        <dbReference type="ARBA" id="ARBA00007964"/>
    </source>
</evidence>
<evidence type="ECO:0000256" key="3">
    <source>
        <dbReference type="ARBA" id="ARBA00012068"/>
    </source>
</evidence>
<evidence type="ECO:0000256" key="1">
    <source>
        <dbReference type="ARBA" id="ARBA00005067"/>
    </source>
</evidence>
<dbReference type="EC" id="1.3.1.12" evidence="3"/>
<protein>
    <recommendedName>
        <fullName evidence="4">Prephenate dehydrogenase</fullName>
        <ecNumber evidence="3">1.3.1.12</ecNumber>
    </recommendedName>
</protein>
<dbReference type="InterPro" id="IPR008927">
    <property type="entry name" value="6-PGluconate_DH-like_C_sf"/>
</dbReference>
<feature type="domain" description="ACT" evidence="11">
    <location>
        <begin position="327"/>
        <end position="393"/>
    </location>
</feature>
<organism evidence="12 13">
    <name type="scientific">Citricoccus zhacaiensis</name>
    <dbReference type="NCBI Taxonomy" id="489142"/>
    <lineage>
        <taxon>Bacteria</taxon>
        <taxon>Bacillati</taxon>
        <taxon>Actinomycetota</taxon>
        <taxon>Actinomycetes</taxon>
        <taxon>Micrococcales</taxon>
        <taxon>Micrococcaceae</taxon>
        <taxon>Citricoccus</taxon>
    </lineage>
</organism>
<evidence type="ECO:0000256" key="9">
    <source>
        <dbReference type="ARBA" id="ARBA00049260"/>
    </source>
</evidence>
<comment type="similarity">
    <text evidence="2">Belongs to the prephenate/arogenate dehydrogenase family.</text>
</comment>
<keyword evidence="8" id="KW-0057">Aromatic amino acid biosynthesis</keyword>
<evidence type="ECO:0000256" key="4">
    <source>
        <dbReference type="ARBA" id="ARBA00016891"/>
    </source>
</evidence>